<keyword evidence="3" id="KW-1185">Reference proteome</keyword>
<dbReference type="AlphaFoldDB" id="A0A843V986"/>
<keyword evidence="1" id="KW-0472">Membrane</keyword>
<name>A0A843V986_COLES</name>
<feature type="transmembrane region" description="Helical" evidence="1">
    <location>
        <begin position="47"/>
        <end position="69"/>
    </location>
</feature>
<evidence type="ECO:0000313" key="3">
    <source>
        <dbReference type="Proteomes" id="UP000652761"/>
    </source>
</evidence>
<feature type="transmembrane region" description="Helical" evidence="1">
    <location>
        <begin position="150"/>
        <end position="169"/>
    </location>
</feature>
<feature type="transmembrane region" description="Helical" evidence="1">
    <location>
        <begin position="6"/>
        <end position="26"/>
    </location>
</feature>
<comment type="caution">
    <text evidence="2">The sequence shown here is derived from an EMBL/GenBank/DDBJ whole genome shotgun (WGS) entry which is preliminary data.</text>
</comment>
<sequence length="171" mass="18293">MSGVGPQLVRAVVVCVCVFFAVAHSPHSTGEVVGRSQRLASWRCGRCILLLVASGGGLVVLVVTAVHVVSKCASLPQPARHPTAVFYNPFLGAVRGGTGVCSSLTLWRVRDSGWFCLWDLNLEECVPRCCFCIVFDSAGFAGVVFGPTLVVGRGVTLFFCFVVLCSRLWNV</sequence>
<accession>A0A843V986</accession>
<proteinExistence type="predicted"/>
<keyword evidence="1" id="KW-1133">Transmembrane helix</keyword>
<evidence type="ECO:0000256" key="1">
    <source>
        <dbReference type="SAM" id="Phobius"/>
    </source>
</evidence>
<dbReference type="Proteomes" id="UP000652761">
    <property type="component" value="Unassembled WGS sequence"/>
</dbReference>
<gene>
    <name evidence="2" type="ORF">Taro_022730</name>
</gene>
<reference evidence="2" key="1">
    <citation type="submission" date="2017-07" db="EMBL/GenBank/DDBJ databases">
        <title>Taro Niue Genome Assembly and Annotation.</title>
        <authorList>
            <person name="Atibalentja N."/>
            <person name="Keating K."/>
            <person name="Fields C.J."/>
        </authorList>
    </citation>
    <scope>NUCLEOTIDE SEQUENCE</scope>
    <source>
        <strain evidence="2">Niue_2</strain>
        <tissue evidence="2">Leaf</tissue>
    </source>
</reference>
<organism evidence="2 3">
    <name type="scientific">Colocasia esculenta</name>
    <name type="common">Wild taro</name>
    <name type="synonym">Arum esculentum</name>
    <dbReference type="NCBI Taxonomy" id="4460"/>
    <lineage>
        <taxon>Eukaryota</taxon>
        <taxon>Viridiplantae</taxon>
        <taxon>Streptophyta</taxon>
        <taxon>Embryophyta</taxon>
        <taxon>Tracheophyta</taxon>
        <taxon>Spermatophyta</taxon>
        <taxon>Magnoliopsida</taxon>
        <taxon>Liliopsida</taxon>
        <taxon>Araceae</taxon>
        <taxon>Aroideae</taxon>
        <taxon>Colocasieae</taxon>
        <taxon>Colocasia</taxon>
    </lineage>
</organism>
<protein>
    <submittedName>
        <fullName evidence="2">Uncharacterized protein</fullName>
    </submittedName>
</protein>
<dbReference type="EMBL" id="NMUH01001214">
    <property type="protein sequence ID" value="MQL90144.1"/>
    <property type="molecule type" value="Genomic_DNA"/>
</dbReference>
<keyword evidence="1" id="KW-0812">Transmembrane</keyword>
<evidence type="ECO:0000313" key="2">
    <source>
        <dbReference type="EMBL" id="MQL90144.1"/>
    </source>
</evidence>